<evidence type="ECO:0000313" key="3">
    <source>
        <dbReference type="Proteomes" id="UP000515292"/>
    </source>
</evidence>
<dbReference type="Proteomes" id="UP000515292">
    <property type="component" value="Chromosome"/>
</dbReference>
<dbReference type="Gene3D" id="3.90.180.10">
    <property type="entry name" value="Medium-chain alcohol dehydrogenases, catalytic domain"/>
    <property type="match status" value="1"/>
</dbReference>
<dbReference type="EMBL" id="CP059851">
    <property type="protein sequence ID" value="QMW24272.1"/>
    <property type="molecule type" value="Genomic_DNA"/>
</dbReference>
<dbReference type="SMART" id="SM00829">
    <property type="entry name" value="PKS_ER"/>
    <property type="match status" value="1"/>
</dbReference>
<dbReference type="Pfam" id="PF08240">
    <property type="entry name" value="ADH_N"/>
    <property type="match status" value="1"/>
</dbReference>
<dbReference type="InterPro" id="IPR013149">
    <property type="entry name" value="ADH-like_C"/>
</dbReference>
<feature type="domain" description="Enoyl reductase (ER)" evidence="1">
    <location>
        <begin position="10"/>
        <end position="322"/>
    </location>
</feature>
<evidence type="ECO:0000313" key="2">
    <source>
        <dbReference type="EMBL" id="QMW24272.1"/>
    </source>
</evidence>
<keyword evidence="3" id="KW-1185">Reference proteome</keyword>
<dbReference type="PANTHER" id="PTHR43677:SF4">
    <property type="entry name" value="QUINONE OXIDOREDUCTASE-LIKE PROTEIN 2"/>
    <property type="match status" value="1"/>
</dbReference>
<dbReference type="AlphaFoldDB" id="A0A7G5ILN0"/>
<protein>
    <submittedName>
        <fullName evidence="2">NADPH:quinone oxidoreductase family protein</fullName>
    </submittedName>
</protein>
<reference evidence="2 3" key="1">
    <citation type="submission" date="2020-07" db="EMBL/GenBank/DDBJ databases">
        <title>Complete genome sequence for Sandaracinobacter sp. M6.</title>
        <authorList>
            <person name="Tang Y."/>
            <person name="Liu Q."/>
            <person name="Guo Z."/>
            <person name="Lei P."/>
            <person name="Huang B."/>
        </authorList>
    </citation>
    <scope>NUCLEOTIDE SEQUENCE [LARGE SCALE GENOMIC DNA]</scope>
    <source>
        <strain evidence="2 3">M6</strain>
    </source>
</reference>
<proteinExistence type="predicted"/>
<gene>
    <name evidence="2" type="ORF">H3309_07415</name>
</gene>
<dbReference type="RefSeq" id="WP_182298120.1">
    <property type="nucleotide sequence ID" value="NZ_CP059851.1"/>
</dbReference>
<dbReference type="InterPro" id="IPR011032">
    <property type="entry name" value="GroES-like_sf"/>
</dbReference>
<dbReference type="Pfam" id="PF00107">
    <property type="entry name" value="ADH_zinc_N"/>
    <property type="match status" value="1"/>
</dbReference>
<dbReference type="CDD" id="cd08241">
    <property type="entry name" value="QOR1"/>
    <property type="match status" value="1"/>
</dbReference>
<accession>A0A7G5ILN0</accession>
<dbReference type="InterPro" id="IPR013154">
    <property type="entry name" value="ADH-like_N"/>
</dbReference>
<dbReference type="SUPFAM" id="SSF51735">
    <property type="entry name" value="NAD(P)-binding Rossmann-fold domains"/>
    <property type="match status" value="1"/>
</dbReference>
<dbReference type="SUPFAM" id="SSF50129">
    <property type="entry name" value="GroES-like"/>
    <property type="match status" value="1"/>
</dbReference>
<dbReference type="InterPro" id="IPR051397">
    <property type="entry name" value="Zn-ADH-like_protein"/>
</dbReference>
<dbReference type="PANTHER" id="PTHR43677">
    <property type="entry name" value="SHORT-CHAIN DEHYDROGENASE/REDUCTASE"/>
    <property type="match status" value="1"/>
</dbReference>
<evidence type="ECO:0000259" key="1">
    <source>
        <dbReference type="SMART" id="SM00829"/>
    </source>
</evidence>
<organism evidence="2 3">
    <name type="scientific">Sandaracinobacteroides saxicola</name>
    <dbReference type="NCBI Taxonomy" id="2759707"/>
    <lineage>
        <taxon>Bacteria</taxon>
        <taxon>Pseudomonadati</taxon>
        <taxon>Pseudomonadota</taxon>
        <taxon>Alphaproteobacteria</taxon>
        <taxon>Sphingomonadales</taxon>
        <taxon>Sphingosinicellaceae</taxon>
        <taxon>Sandaracinobacteroides</taxon>
    </lineage>
</organism>
<dbReference type="InterPro" id="IPR036291">
    <property type="entry name" value="NAD(P)-bd_dom_sf"/>
</dbReference>
<dbReference type="GO" id="GO:0016491">
    <property type="term" value="F:oxidoreductase activity"/>
    <property type="evidence" value="ECO:0007669"/>
    <property type="project" value="InterPro"/>
</dbReference>
<dbReference type="Gene3D" id="3.40.50.720">
    <property type="entry name" value="NAD(P)-binding Rossmann-like Domain"/>
    <property type="match status" value="1"/>
</dbReference>
<dbReference type="KEGG" id="sand:H3309_07415"/>
<name>A0A7G5ILN0_9SPHN</name>
<sequence>MKAILCVEHGPPEKLVWADVDEPEVSKGQVKIAVKAVGLNFPDVLIIQNLYQFKPPLPFSPGGEVSGIVEAVGEGVSTVKPGDRVIAMVGNGGMREKILVPAAMVIPMADTMPFDEGAGFTMTYGTSHHALKQRARLQPGETLLVLGAAGGVGLTAVELGKLMGARVIAAASTDEKLAVCRAAGADEVINYATEDLKERVKALTGGKGADVIYDPVGDRFAEPAFRSIAWNGRYLVVGFAAGEIPKLPLNLALIKGASIVGVFWGAFTGHEPDVHAANMRELLGWYQEGKLKPHISKTFGLRDGAAGIRWLMDRKATGKVVLVA</sequence>
<dbReference type="InterPro" id="IPR020843">
    <property type="entry name" value="ER"/>
</dbReference>